<dbReference type="PANTHER" id="PTHR13412:SF0">
    <property type="entry name" value="T-CELL IMMUNOMODULATORY PROTEIN"/>
    <property type="match status" value="1"/>
</dbReference>
<keyword evidence="4" id="KW-0732">Signal</keyword>
<comment type="subcellular location">
    <subcellularLocation>
        <location evidence="1">Membrane</location>
        <topology evidence="1">Single-pass type I membrane protein</topology>
    </subcellularLocation>
</comment>
<dbReference type="InterPro" id="IPR028994">
    <property type="entry name" value="Integrin_alpha_N"/>
</dbReference>
<evidence type="ECO:0000256" key="4">
    <source>
        <dbReference type="ARBA" id="ARBA00022729"/>
    </source>
</evidence>
<dbReference type="KEGG" id="spu:580710"/>
<evidence type="ECO:0000256" key="7">
    <source>
        <dbReference type="ARBA" id="ARBA00023180"/>
    </source>
</evidence>
<dbReference type="Pfam" id="PF13517">
    <property type="entry name" value="FG-GAP_3"/>
    <property type="match status" value="1"/>
</dbReference>
<evidence type="ECO:0000259" key="9">
    <source>
        <dbReference type="Pfam" id="PF23122"/>
    </source>
</evidence>
<evidence type="ECO:0000256" key="8">
    <source>
        <dbReference type="SAM" id="Phobius"/>
    </source>
</evidence>
<keyword evidence="5 8" id="KW-1133">Transmembrane helix</keyword>
<keyword evidence="7" id="KW-0325">Glycoprotein</keyword>
<proteinExistence type="inferred from homology"/>
<dbReference type="InterPro" id="IPR057089">
    <property type="entry name" value="C2_TIP"/>
</dbReference>
<accession>A0A7M7RES9</accession>
<dbReference type="Pfam" id="PF23122">
    <property type="entry name" value="C2_ITFG1"/>
    <property type="match status" value="1"/>
</dbReference>
<evidence type="ECO:0000256" key="1">
    <source>
        <dbReference type="ARBA" id="ARBA00004479"/>
    </source>
</evidence>
<dbReference type="FunCoup" id="A0A7M7RES9">
    <property type="interactions" value="526"/>
</dbReference>
<dbReference type="InterPro" id="IPR024881">
    <property type="entry name" value="Tip"/>
</dbReference>
<comment type="similarity">
    <text evidence="2">Belongs to the TIP family.</text>
</comment>
<reference evidence="11" key="1">
    <citation type="submission" date="2015-02" db="EMBL/GenBank/DDBJ databases">
        <title>Genome sequencing for Strongylocentrotus purpuratus.</title>
        <authorList>
            <person name="Murali S."/>
            <person name="Liu Y."/>
            <person name="Vee V."/>
            <person name="English A."/>
            <person name="Wang M."/>
            <person name="Skinner E."/>
            <person name="Han Y."/>
            <person name="Muzny D.M."/>
            <person name="Worley K.C."/>
            <person name="Gibbs R.A."/>
        </authorList>
    </citation>
    <scope>NUCLEOTIDE SEQUENCE</scope>
</reference>
<evidence type="ECO:0000313" key="11">
    <source>
        <dbReference type="Proteomes" id="UP000007110"/>
    </source>
</evidence>
<feature type="transmembrane region" description="Helical" evidence="8">
    <location>
        <begin position="583"/>
        <end position="606"/>
    </location>
</feature>
<sequence>MERRRGVVNIFHILWVCCVISMTEIHYSNASFTGVTQKILGGPLDGLIGVFGDFNMDKKTDVFAITDNGHKIELYMKDGNSSYLLHIQQSATISRTEDTITSVASGDFDGDFQIDVLITTKPNSDPLSVNVPTKAFVYWGNITAMEYGPPSLVTDQLSDQPLVMDCDGDMIPDIFGADMTGKKMFWKTMINDSRKFVEEPLLGRESQHLVVPNSNAFLDLTGNFAADLFMVTSSNGSSDVTFEIWSYMAGTDDELNTWQFNKGYSPPTKPQIAHLGVSTFADMNADSFLDHILPVCFNDNCTKGAIYVKFLGPMDSPWTPMFNLTQLDYDKKTWGFVPPSEHLTDFTVLPLVARTGDFNLDTFNDVLVLVQSGVKGSFQRRIVLLENVGDSLQPAWVTDPTNDIISPVLATFIDIQRTGQLDIIIVNQTSGGNQHDYDIYLMDNILAIDAYFVQMEILSGLCKTNCPLSSSIPYGVAQPGPVVRYETTSSIGQPQMTGGSQLSQSAYFSLQLPYVLLGLGQNPNFVDTLMVGVPGPTQEGTQNKRVHEWTSVIPNSQLIVIPDPLDKPNDWISKILIIPGQSVLLTGIILICTCVVLTLTAAFLHLKERKDDEKEKRQEAHRFHFDAM</sequence>
<evidence type="ECO:0000256" key="2">
    <source>
        <dbReference type="ARBA" id="ARBA00006496"/>
    </source>
</evidence>
<organism evidence="10 11">
    <name type="scientific">Strongylocentrotus purpuratus</name>
    <name type="common">Purple sea urchin</name>
    <dbReference type="NCBI Taxonomy" id="7668"/>
    <lineage>
        <taxon>Eukaryota</taxon>
        <taxon>Metazoa</taxon>
        <taxon>Echinodermata</taxon>
        <taxon>Eleutherozoa</taxon>
        <taxon>Echinozoa</taxon>
        <taxon>Echinoidea</taxon>
        <taxon>Euechinoidea</taxon>
        <taxon>Echinacea</taxon>
        <taxon>Camarodonta</taxon>
        <taxon>Echinidea</taxon>
        <taxon>Strongylocentrotidae</taxon>
        <taxon>Strongylocentrotus</taxon>
    </lineage>
</organism>
<feature type="domain" description="T-cell immunomodulatory protein TIP C2" evidence="9">
    <location>
        <begin position="473"/>
        <end position="574"/>
    </location>
</feature>
<dbReference type="CTD" id="81533"/>
<evidence type="ECO:0000256" key="5">
    <source>
        <dbReference type="ARBA" id="ARBA00022989"/>
    </source>
</evidence>
<dbReference type="AlphaFoldDB" id="A0A7M7RES9"/>
<evidence type="ECO:0000313" key="10">
    <source>
        <dbReference type="EnsemblMetazoa" id="XP_785844"/>
    </source>
</evidence>
<dbReference type="OMA" id="PGDWIPW"/>
<reference evidence="10" key="2">
    <citation type="submission" date="2021-01" db="UniProtKB">
        <authorList>
            <consortium name="EnsemblMetazoa"/>
        </authorList>
    </citation>
    <scope>IDENTIFICATION</scope>
</reference>
<dbReference type="InterPro" id="IPR013517">
    <property type="entry name" value="FG-GAP"/>
</dbReference>
<protein>
    <recommendedName>
        <fullName evidence="9">T-cell immunomodulatory protein TIP C2 domain-containing protein</fullName>
    </recommendedName>
</protein>
<dbReference type="InParanoid" id="A0A7M7RES9"/>
<dbReference type="GeneID" id="580710"/>
<dbReference type="EnsemblMetazoa" id="XM_780751">
    <property type="protein sequence ID" value="XP_785844"/>
    <property type="gene ID" value="LOC580710"/>
</dbReference>
<dbReference type="SUPFAM" id="SSF69318">
    <property type="entry name" value="Integrin alpha N-terminal domain"/>
    <property type="match status" value="1"/>
</dbReference>
<feature type="transmembrane region" description="Helical" evidence="8">
    <location>
        <begin position="7"/>
        <end position="27"/>
    </location>
</feature>
<name>A0A7M7RES9_STRPU</name>
<keyword evidence="6 8" id="KW-0472">Membrane</keyword>
<dbReference type="Proteomes" id="UP000007110">
    <property type="component" value="Unassembled WGS sequence"/>
</dbReference>
<keyword evidence="11" id="KW-1185">Reference proteome</keyword>
<dbReference type="PANTHER" id="PTHR13412">
    <property type="entry name" value="T-CELL IMMUNOMODULATORY PROTEIN HOMOLOG"/>
    <property type="match status" value="1"/>
</dbReference>
<evidence type="ECO:0000256" key="6">
    <source>
        <dbReference type="ARBA" id="ARBA00023136"/>
    </source>
</evidence>
<dbReference type="RefSeq" id="XP_785844.4">
    <property type="nucleotide sequence ID" value="XM_780751.5"/>
</dbReference>
<dbReference type="GO" id="GO:0005886">
    <property type="term" value="C:plasma membrane"/>
    <property type="evidence" value="ECO:0000318"/>
    <property type="project" value="GO_Central"/>
</dbReference>
<evidence type="ECO:0000256" key="3">
    <source>
        <dbReference type="ARBA" id="ARBA00022692"/>
    </source>
</evidence>
<keyword evidence="3 8" id="KW-0812">Transmembrane</keyword>
<dbReference type="OrthoDB" id="10250728at2759"/>